<dbReference type="NCBIfam" id="TIGR01726">
    <property type="entry name" value="HEQRo_perm_3TM"/>
    <property type="match status" value="1"/>
</dbReference>
<evidence type="ECO:0000256" key="4">
    <source>
        <dbReference type="ARBA" id="ARBA00022475"/>
    </source>
</evidence>
<dbReference type="AlphaFoldDB" id="A0A381IPP2"/>
<sequence length="359" mass="38713">MSDIAVATVTRDRLTIKSRLSPYFKPWPHAVVTVLGALLLGYVLLALLRWAVLDATFGTATPDECRAAGGACWAMLTERYHIILFGSYPAGEYWRPALAVALVLAVLIASGFRQLWKPALLLAWIAVMIVSLVLMAGGAFGLTPVSSSRWGGLPLTVGLSAFGIVLALPLSVLLALGRRSKSKVVKRFCDAYVEVMRGLPLLAVLFVASTMLPLLLPGGSMIDTILRAQIALILFQAAYLAEAIRSGLEAVPRGQTEAAQSLGLPDGLVSRLVVLPQAFRIALPAIINTFIESIKDTTLISVIGLIDVLGGARGAIADGTWMGFYREAYIAVGLAFFVFCYILSLHSRRLEQEFANERR</sequence>
<name>A0A381IPP2_AMIAI</name>
<evidence type="ECO:0000256" key="5">
    <source>
        <dbReference type="ARBA" id="ARBA00022692"/>
    </source>
</evidence>
<dbReference type="PROSITE" id="PS50928">
    <property type="entry name" value="ABC_TM1"/>
    <property type="match status" value="1"/>
</dbReference>
<dbReference type="InterPro" id="IPR043429">
    <property type="entry name" value="ArtM/GltK/GlnP/TcyL/YhdX-like"/>
</dbReference>
<dbReference type="Proteomes" id="UP000254701">
    <property type="component" value="Unassembled WGS sequence"/>
</dbReference>
<evidence type="ECO:0000256" key="3">
    <source>
        <dbReference type="ARBA" id="ARBA00022448"/>
    </source>
</evidence>
<dbReference type="Gene3D" id="1.10.3720.10">
    <property type="entry name" value="MetI-like"/>
    <property type="match status" value="1"/>
</dbReference>
<dbReference type="Pfam" id="PF00528">
    <property type="entry name" value="BPD_transp_1"/>
    <property type="match status" value="1"/>
</dbReference>
<dbReference type="InterPro" id="IPR010065">
    <property type="entry name" value="AA_ABC_transptr_permease_3TM"/>
</dbReference>
<feature type="transmembrane region" description="Helical" evidence="8">
    <location>
        <begin position="198"/>
        <end position="216"/>
    </location>
</feature>
<feature type="transmembrane region" description="Helical" evidence="8">
    <location>
        <begin position="27"/>
        <end position="52"/>
    </location>
</feature>
<dbReference type="RefSeq" id="WP_115734670.1">
    <property type="nucleotide sequence ID" value="NZ_BAAAVY010000037.1"/>
</dbReference>
<dbReference type="PANTHER" id="PTHR30614:SF41">
    <property type="entry name" value="INNER MEMBRANE AMINO-ACID ABC TRANSPORTER PERMEASE PROTEIN YHDY"/>
    <property type="match status" value="1"/>
</dbReference>
<keyword evidence="7 8" id="KW-0472">Membrane</keyword>
<dbReference type="GO" id="GO:0022857">
    <property type="term" value="F:transmembrane transporter activity"/>
    <property type="evidence" value="ECO:0007669"/>
    <property type="project" value="InterPro"/>
</dbReference>
<evidence type="ECO:0000256" key="6">
    <source>
        <dbReference type="ARBA" id="ARBA00022989"/>
    </source>
</evidence>
<feature type="transmembrane region" description="Helical" evidence="8">
    <location>
        <begin position="155"/>
        <end position="177"/>
    </location>
</feature>
<feature type="transmembrane region" description="Helical" evidence="8">
    <location>
        <begin position="328"/>
        <end position="345"/>
    </location>
</feature>
<dbReference type="InterPro" id="IPR035906">
    <property type="entry name" value="MetI-like_sf"/>
</dbReference>
<keyword evidence="5 8" id="KW-0812">Transmembrane</keyword>
<evidence type="ECO:0000256" key="2">
    <source>
        <dbReference type="ARBA" id="ARBA00010072"/>
    </source>
</evidence>
<evidence type="ECO:0000256" key="7">
    <source>
        <dbReference type="ARBA" id="ARBA00023136"/>
    </source>
</evidence>
<dbReference type="PANTHER" id="PTHR30614">
    <property type="entry name" value="MEMBRANE COMPONENT OF AMINO ACID ABC TRANSPORTER"/>
    <property type="match status" value="1"/>
</dbReference>
<comment type="subcellular location">
    <subcellularLocation>
        <location evidence="1">Cell inner membrane</location>
        <topology evidence="1">Multi-pass membrane protein</topology>
    </subcellularLocation>
    <subcellularLocation>
        <location evidence="8">Cell membrane</location>
        <topology evidence="8">Multi-pass membrane protein</topology>
    </subcellularLocation>
</comment>
<dbReference type="OrthoDB" id="9771188at2"/>
<proteinExistence type="inferred from homology"/>
<dbReference type="GO" id="GO:0043190">
    <property type="term" value="C:ATP-binding cassette (ABC) transporter complex"/>
    <property type="evidence" value="ECO:0007669"/>
    <property type="project" value="InterPro"/>
</dbReference>
<feature type="transmembrane region" description="Helical" evidence="8">
    <location>
        <begin position="119"/>
        <end position="143"/>
    </location>
</feature>
<keyword evidence="4" id="KW-1003">Cell membrane</keyword>
<evidence type="ECO:0000256" key="8">
    <source>
        <dbReference type="RuleBase" id="RU363032"/>
    </source>
</evidence>
<dbReference type="SUPFAM" id="SSF161098">
    <property type="entry name" value="MetI-like"/>
    <property type="match status" value="1"/>
</dbReference>
<dbReference type="EMBL" id="UFSM01000004">
    <property type="protein sequence ID" value="SUY29449.1"/>
    <property type="molecule type" value="Genomic_DNA"/>
</dbReference>
<dbReference type="GO" id="GO:0006865">
    <property type="term" value="P:amino acid transport"/>
    <property type="evidence" value="ECO:0007669"/>
    <property type="project" value="TreeGrafter"/>
</dbReference>
<evidence type="ECO:0000313" key="10">
    <source>
        <dbReference type="EMBL" id="SUY29449.1"/>
    </source>
</evidence>
<feature type="transmembrane region" description="Helical" evidence="8">
    <location>
        <begin position="93"/>
        <end position="112"/>
    </location>
</feature>
<dbReference type="CDD" id="cd06261">
    <property type="entry name" value="TM_PBP2"/>
    <property type="match status" value="1"/>
</dbReference>
<protein>
    <submittedName>
        <fullName evidence="10">Inner membrane amino-acid ABC transporter permease protein yhdY</fullName>
    </submittedName>
</protein>
<feature type="domain" description="ABC transmembrane type-1" evidence="9">
    <location>
        <begin position="153"/>
        <end position="347"/>
    </location>
</feature>
<evidence type="ECO:0000313" key="11">
    <source>
        <dbReference type="Proteomes" id="UP000254701"/>
    </source>
</evidence>
<accession>A0A381IPP2</accession>
<gene>
    <name evidence="10" type="primary">yhdY_4</name>
    <name evidence="10" type="ORF">NCTC10684_05682</name>
</gene>
<organism evidence="10 11">
    <name type="scientific">Aminobacter aminovorans</name>
    <name type="common">Chelatobacter heintzii</name>
    <dbReference type="NCBI Taxonomy" id="83263"/>
    <lineage>
        <taxon>Bacteria</taxon>
        <taxon>Pseudomonadati</taxon>
        <taxon>Pseudomonadota</taxon>
        <taxon>Alphaproteobacteria</taxon>
        <taxon>Hyphomicrobiales</taxon>
        <taxon>Phyllobacteriaceae</taxon>
        <taxon>Aminobacter</taxon>
    </lineage>
</organism>
<keyword evidence="6 8" id="KW-1133">Transmembrane helix</keyword>
<reference evidence="10 11" key="1">
    <citation type="submission" date="2018-06" db="EMBL/GenBank/DDBJ databases">
        <authorList>
            <consortium name="Pathogen Informatics"/>
            <person name="Doyle S."/>
        </authorList>
    </citation>
    <scope>NUCLEOTIDE SEQUENCE [LARGE SCALE GENOMIC DNA]</scope>
    <source>
        <strain evidence="10 11">NCTC10684</strain>
    </source>
</reference>
<dbReference type="InterPro" id="IPR000515">
    <property type="entry name" value="MetI-like"/>
</dbReference>
<comment type="similarity">
    <text evidence="2">Belongs to the binding-protein-dependent transport system permease family. HisMQ subfamily.</text>
</comment>
<evidence type="ECO:0000256" key="1">
    <source>
        <dbReference type="ARBA" id="ARBA00004429"/>
    </source>
</evidence>
<keyword evidence="3 8" id="KW-0813">Transport</keyword>
<evidence type="ECO:0000259" key="9">
    <source>
        <dbReference type="PROSITE" id="PS50928"/>
    </source>
</evidence>